<feature type="domain" description="DSBA-like thioredoxin" evidence="1">
    <location>
        <begin position="13"/>
        <end position="215"/>
    </location>
</feature>
<dbReference type="GO" id="GO:0016853">
    <property type="term" value="F:isomerase activity"/>
    <property type="evidence" value="ECO:0007669"/>
    <property type="project" value="UniProtKB-KW"/>
</dbReference>
<dbReference type="AlphaFoldDB" id="A0A366EBJ9"/>
<dbReference type="EMBL" id="QNRH01000001">
    <property type="protein sequence ID" value="RBO99129.1"/>
    <property type="molecule type" value="Genomic_DNA"/>
</dbReference>
<dbReference type="PANTHER" id="PTHR13887">
    <property type="entry name" value="GLUTATHIONE S-TRANSFERASE KAPPA"/>
    <property type="match status" value="1"/>
</dbReference>
<protein>
    <submittedName>
        <fullName evidence="2">Putative DsbA family dithiol-disulfide isomerase</fullName>
    </submittedName>
</protein>
<organism evidence="2 3">
    <name type="scientific">Pseudochrobactrum asaccharolyticum</name>
    <dbReference type="NCBI Taxonomy" id="354351"/>
    <lineage>
        <taxon>Bacteria</taxon>
        <taxon>Pseudomonadati</taxon>
        <taxon>Pseudomonadota</taxon>
        <taxon>Alphaproteobacteria</taxon>
        <taxon>Hyphomicrobiales</taxon>
        <taxon>Brucellaceae</taxon>
        <taxon>Pseudochrobactrum</taxon>
    </lineage>
</organism>
<dbReference type="CDD" id="cd03024">
    <property type="entry name" value="DsbA_FrnE"/>
    <property type="match status" value="1"/>
</dbReference>
<dbReference type="Pfam" id="PF01323">
    <property type="entry name" value="DSBA"/>
    <property type="match status" value="1"/>
</dbReference>
<sequence length="230" mass="25509">MMTGNSMTNKQITIDVISDVVCPWCFLGRQRLKAALEMLPDLNIEVRWRPFQLDPTIPAGGKERKRYLVEKLGSQSRVNEVHDQLIAIGKEEGIEFDFDAIEVAPNTLDAHRLIRWAGEVSAEVQDRVVGELFSLYFEQGEDIGSHEILVEAAEDAGMEYTIIETLLEGDTDSENVRSEIAVAGQMGVTGVPCFILDQKYAVMGAQSAEAMADAIRQISEGYEPGLSEDR</sequence>
<dbReference type="InterPro" id="IPR036249">
    <property type="entry name" value="Thioredoxin-like_sf"/>
</dbReference>
<proteinExistence type="predicted"/>
<comment type="caution">
    <text evidence="2">The sequence shown here is derived from an EMBL/GenBank/DDBJ whole genome shotgun (WGS) entry which is preliminary data.</text>
</comment>
<keyword evidence="3" id="KW-1185">Reference proteome</keyword>
<evidence type="ECO:0000259" key="1">
    <source>
        <dbReference type="Pfam" id="PF01323"/>
    </source>
</evidence>
<dbReference type="InterPro" id="IPR001853">
    <property type="entry name" value="DSBA-like_thioredoxin_dom"/>
</dbReference>
<keyword evidence="2" id="KW-0413">Isomerase</keyword>
<gene>
    <name evidence="2" type="ORF">DFR47_101740</name>
</gene>
<name>A0A366EBJ9_9HYPH</name>
<dbReference type="SUPFAM" id="SSF52833">
    <property type="entry name" value="Thioredoxin-like"/>
    <property type="match status" value="1"/>
</dbReference>
<dbReference type="Gene3D" id="3.40.30.10">
    <property type="entry name" value="Glutaredoxin"/>
    <property type="match status" value="1"/>
</dbReference>
<reference evidence="2 3" key="1">
    <citation type="submission" date="2018-06" db="EMBL/GenBank/DDBJ databases">
        <title>Genomic Encyclopedia of Type Strains, Phase IV (KMG-IV): sequencing the most valuable type-strain genomes for metagenomic binning, comparative biology and taxonomic classification.</title>
        <authorList>
            <person name="Goeker M."/>
        </authorList>
    </citation>
    <scope>NUCLEOTIDE SEQUENCE [LARGE SCALE GENOMIC DNA]</scope>
    <source>
        <strain evidence="2 3">DSM 25619</strain>
    </source>
</reference>
<dbReference type="PANTHER" id="PTHR13887:SF41">
    <property type="entry name" value="THIOREDOXIN SUPERFAMILY PROTEIN"/>
    <property type="match status" value="1"/>
</dbReference>
<evidence type="ECO:0000313" key="2">
    <source>
        <dbReference type="EMBL" id="RBO99129.1"/>
    </source>
</evidence>
<evidence type="ECO:0000313" key="3">
    <source>
        <dbReference type="Proteomes" id="UP000252893"/>
    </source>
</evidence>
<dbReference type="GO" id="GO:0016491">
    <property type="term" value="F:oxidoreductase activity"/>
    <property type="evidence" value="ECO:0007669"/>
    <property type="project" value="InterPro"/>
</dbReference>
<accession>A0A366EBJ9</accession>
<dbReference type="Proteomes" id="UP000252893">
    <property type="component" value="Unassembled WGS sequence"/>
</dbReference>